<accession>A0A5C3LZ62</accession>
<dbReference type="Proteomes" id="UP000308652">
    <property type="component" value="Unassembled WGS sequence"/>
</dbReference>
<feature type="region of interest" description="Disordered" evidence="8">
    <location>
        <begin position="28"/>
        <end position="85"/>
    </location>
</feature>
<dbReference type="SUPFAM" id="SSF53335">
    <property type="entry name" value="S-adenosyl-L-methionine-dependent methyltransferases"/>
    <property type="match status" value="1"/>
</dbReference>
<dbReference type="GO" id="GO:0071164">
    <property type="term" value="F:RNA cap trimethylguanosine synthase activity"/>
    <property type="evidence" value="ECO:0007669"/>
    <property type="project" value="TreeGrafter"/>
</dbReference>
<dbReference type="PANTHER" id="PTHR14741:SF32">
    <property type="entry name" value="TRIMETHYLGUANOSINE SYNTHASE"/>
    <property type="match status" value="1"/>
</dbReference>
<dbReference type="GO" id="GO:0005634">
    <property type="term" value="C:nucleus"/>
    <property type="evidence" value="ECO:0007669"/>
    <property type="project" value="TreeGrafter"/>
</dbReference>
<feature type="compositionally biased region" description="Low complexity" evidence="8">
    <location>
        <begin position="45"/>
        <end position="54"/>
    </location>
</feature>
<evidence type="ECO:0000256" key="6">
    <source>
        <dbReference type="ARBA" id="ARBA00049075"/>
    </source>
</evidence>
<evidence type="ECO:0000256" key="3">
    <source>
        <dbReference type="ARBA" id="ARBA00047418"/>
    </source>
</evidence>
<dbReference type="InterPro" id="IPR029063">
    <property type="entry name" value="SAM-dependent_MTases_sf"/>
</dbReference>
<evidence type="ECO:0000256" key="2">
    <source>
        <dbReference type="ARBA" id="ARBA00025783"/>
    </source>
</evidence>
<comment type="catalytic activity">
    <reaction evidence="3">
        <text>a 5'-end (N(2),N(7)-dimethyl 5'-triphosphoguanosine)-ribonucleoside in snoRNA + S-adenosyl-L-methionine = a 5'-end (N(2),N(2),N(7)-trimethyl 5'-triphosphoguanosine)-ribonucleoside in snoRNA + S-adenosyl-L-homocysteine + H(+)</text>
        <dbReference type="Rhea" id="RHEA:78507"/>
        <dbReference type="Rhea" id="RHEA-COMP:19088"/>
        <dbReference type="Rhea" id="RHEA-COMP:19090"/>
        <dbReference type="ChEBI" id="CHEBI:15378"/>
        <dbReference type="ChEBI" id="CHEBI:57856"/>
        <dbReference type="ChEBI" id="CHEBI:59789"/>
        <dbReference type="ChEBI" id="CHEBI:167623"/>
        <dbReference type="ChEBI" id="CHEBI:172880"/>
    </reaction>
    <physiologicalReaction direction="left-to-right" evidence="3">
        <dbReference type="Rhea" id="RHEA:78508"/>
    </physiologicalReaction>
</comment>
<comment type="catalytic activity">
    <reaction evidence="4">
        <text>a 5'-end (N(7)-methyl 5'-triphosphoguanosine)-ribonucleoside in snoRNA + S-adenosyl-L-methionine = a 5'-end (N(2),N(7)-dimethyl 5'-triphosphoguanosine)-ribonucleoside in snoRNA + S-adenosyl-L-homocysteine + H(+)</text>
        <dbReference type="Rhea" id="RHEA:78475"/>
        <dbReference type="Rhea" id="RHEA-COMP:19086"/>
        <dbReference type="Rhea" id="RHEA-COMP:19088"/>
        <dbReference type="ChEBI" id="CHEBI:15378"/>
        <dbReference type="ChEBI" id="CHEBI:57856"/>
        <dbReference type="ChEBI" id="CHEBI:59789"/>
        <dbReference type="ChEBI" id="CHEBI:156461"/>
        <dbReference type="ChEBI" id="CHEBI:172880"/>
    </reaction>
    <physiologicalReaction direction="left-to-right" evidence="4">
        <dbReference type="Rhea" id="RHEA:78476"/>
    </physiologicalReaction>
</comment>
<comment type="catalytic activity">
    <reaction evidence="5">
        <text>a 5'-end (N(2),N(7)-dimethyl 5'-triphosphoguanosine)-ribonucleoside in snRNA + S-adenosyl-L-methionine = a 5'-end (N(2),N(2),N(7)-trimethyl 5'-triphosphoguanosine)-ribonucleoside in snRNA + S-adenosyl-L-homocysteine + H(+)</text>
        <dbReference type="Rhea" id="RHEA:78479"/>
        <dbReference type="Rhea" id="RHEA-COMP:19087"/>
        <dbReference type="Rhea" id="RHEA-COMP:19089"/>
        <dbReference type="ChEBI" id="CHEBI:15378"/>
        <dbReference type="ChEBI" id="CHEBI:57856"/>
        <dbReference type="ChEBI" id="CHEBI:59789"/>
        <dbReference type="ChEBI" id="CHEBI:167623"/>
        <dbReference type="ChEBI" id="CHEBI:172880"/>
    </reaction>
    <physiologicalReaction direction="left-to-right" evidence="5">
        <dbReference type="Rhea" id="RHEA:78480"/>
    </physiologicalReaction>
</comment>
<dbReference type="PANTHER" id="PTHR14741">
    <property type="entry name" value="S-ADENOSYLMETHIONINE-DEPENDENT METHYLTRANSFERASE RELATED"/>
    <property type="match status" value="1"/>
</dbReference>
<evidence type="ECO:0000313" key="9">
    <source>
        <dbReference type="EMBL" id="TFK34071.1"/>
    </source>
</evidence>
<dbReference type="EMBL" id="ML213637">
    <property type="protein sequence ID" value="TFK34071.1"/>
    <property type="molecule type" value="Genomic_DNA"/>
</dbReference>
<keyword evidence="9" id="KW-0808">Transferase</keyword>
<feature type="compositionally biased region" description="Polar residues" evidence="8">
    <location>
        <begin position="290"/>
        <end position="305"/>
    </location>
</feature>
<name>A0A5C3LZ62_9AGAR</name>
<protein>
    <recommendedName>
        <fullName evidence="1">Trimethylguanosine synthase</fullName>
    </recommendedName>
    <alternativeName>
        <fullName evidence="7">Cap-specific guanine-N(2) methyltransferase</fullName>
    </alternativeName>
</protein>
<evidence type="ECO:0000256" key="8">
    <source>
        <dbReference type="SAM" id="MobiDB-lite"/>
    </source>
</evidence>
<comment type="catalytic activity">
    <reaction evidence="6">
        <text>a 5'-end (N(7)-methyl 5'-triphosphoguanosine)-ribonucleoside in snRNA + S-adenosyl-L-methionine = a 5'-end (N(2),N(7)-dimethyl 5'-triphosphoguanosine)-ribonucleoside in snRNA + S-adenosyl-L-homocysteine + H(+)</text>
        <dbReference type="Rhea" id="RHEA:78471"/>
        <dbReference type="Rhea" id="RHEA-COMP:19085"/>
        <dbReference type="Rhea" id="RHEA-COMP:19087"/>
        <dbReference type="ChEBI" id="CHEBI:15378"/>
        <dbReference type="ChEBI" id="CHEBI:57856"/>
        <dbReference type="ChEBI" id="CHEBI:59789"/>
        <dbReference type="ChEBI" id="CHEBI:156461"/>
        <dbReference type="ChEBI" id="CHEBI:172880"/>
    </reaction>
    <physiologicalReaction direction="left-to-right" evidence="6">
        <dbReference type="Rhea" id="RHEA:78472"/>
    </physiologicalReaction>
</comment>
<organism evidence="9 10">
    <name type="scientific">Crucibulum laeve</name>
    <dbReference type="NCBI Taxonomy" id="68775"/>
    <lineage>
        <taxon>Eukaryota</taxon>
        <taxon>Fungi</taxon>
        <taxon>Dikarya</taxon>
        <taxon>Basidiomycota</taxon>
        <taxon>Agaricomycotina</taxon>
        <taxon>Agaricomycetes</taxon>
        <taxon>Agaricomycetidae</taxon>
        <taxon>Agaricales</taxon>
        <taxon>Agaricineae</taxon>
        <taxon>Nidulariaceae</taxon>
        <taxon>Crucibulum</taxon>
    </lineage>
</organism>
<proteinExistence type="inferred from homology"/>
<evidence type="ECO:0000256" key="7">
    <source>
        <dbReference type="ARBA" id="ARBA00049790"/>
    </source>
</evidence>
<keyword evidence="10" id="KW-1185">Reference proteome</keyword>
<gene>
    <name evidence="9" type="ORF">BDQ12DRAFT_727255</name>
</gene>
<dbReference type="STRING" id="68775.A0A5C3LZ62"/>
<comment type="similarity">
    <text evidence="2">Belongs to the methyltransferase superfamily. Trimethylguanosine synthase family.</text>
</comment>
<dbReference type="CDD" id="cd02440">
    <property type="entry name" value="AdoMet_MTases"/>
    <property type="match status" value="1"/>
</dbReference>
<dbReference type="Gene3D" id="3.40.50.150">
    <property type="entry name" value="Vaccinia Virus protein VP39"/>
    <property type="match status" value="1"/>
</dbReference>
<feature type="compositionally biased region" description="Low complexity" evidence="8">
    <location>
        <begin position="270"/>
        <end position="289"/>
    </location>
</feature>
<dbReference type="Pfam" id="PF09445">
    <property type="entry name" value="Methyltransf_15"/>
    <property type="match status" value="2"/>
</dbReference>
<feature type="compositionally biased region" description="Basic and acidic residues" evidence="8">
    <location>
        <begin position="57"/>
        <end position="66"/>
    </location>
</feature>
<sequence length="384" mass="41950">MGKRKGGGLTGIARFVFDTLKSETTAMPPIPASVSVGTRSEEHSVPVTTTPSVTRTLEGHMKRNEAKLPPTKKRRTNDGSAVTAAQEETWEPQWIDKYDATGLVPYYKNPSEVPEHLQKYFSQRTRYFSLYDSPPGCLLDEEGWYSVTPELVANQIAERCRSGTILDAFCGVGGNAIAFAKTCERVIALDTSPTRLALARHNAQIYGVADRIEFILTDYFSFAKSYLSLPSSSTDDGTLSPDRNASRKVDVIFLSPPWGGPSYLSGDPIASASSKPSTPSSATLKSTPTVQAKSKSPTPTETHPAYSLSSIQPIHGAGLFKLSRQITKNIAYFLPRNTRIEEIGALLDSDESEQVEVEEEWMGNKLKALTCYFGGLVDGQGDMF</sequence>
<evidence type="ECO:0000313" key="10">
    <source>
        <dbReference type="Proteomes" id="UP000308652"/>
    </source>
</evidence>
<keyword evidence="9" id="KW-0489">Methyltransferase</keyword>
<reference evidence="9 10" key="1">
    <citation type="journal article" date="2019" name="Nat. Ecol. Evol.">
        <title>Megaphylogeny resolves global patterns of mushroom evolution.</title>
        <authorList>
            <person name="Varga T."/>
            <person name="Krizsan K."/>
            <person name="Foldi C."/>
            <person name="Dima B."/>
            <person name="Sanchez-Garcia M."/>
            <person name="Sanchez-Ramirez S."/>
            <person name="Szollosi G.J."/>
            <person name="Szarkandi J.G."/>
            <person name="Papp V."/>
            <person name="Albert L."/>
            <person name="Andreopoulos W."/>
            <person name="Angelini C."/>
            <person name="Antonin V."/>
            <person name="Barry K.W."/>
            <person name="Bougher N.L."/>
            <person name="Buchanan P."/>
            <person name="Buyck B."/>
            <person name="Bense V."/>
            <person name="Catcheside P."/>
            <person name="Chovatia M."/>
            <person name="Cooper J."/>
            <person name="Damon W."/>
            <person name="Desjardin D."/>
            <person name="Finy P."/>
            <person name="Geml J."/>
            <person name="Haridas S."/>
            <person name="Hughes K."/>
            <person name="Justo A."/>
            <person name="Karasinski D."/>
            <person name="Kautmanova I."/>
            <person name="Kiss B."/>
            <person name="Kocsube S."/>
            <person name="Kotiranta H."/>
            <person name="LaButti K.M."/>
            <person name="Lechner B.E."/>
            <person name="Liimatainen K."/>
            <person name="Lipzen A."/>
            <person name="Lukacs Z."/>
            <person name="Mihaltcheva S."/>
            <person name="Morgado L.N."/>
            <person name="Niskanen T."/>
            <person name="Noordeloos M.E."/>
            <person name="Ohm R.A."/>
            <person name="Ortiz-Santana B."/>
            <person name="Ovrebo C."/>
            <person name="Racz N."/>
            <person name="Riley R."/>
            <person name="Savchenko A."/>
            <person name="Shiryaev A."/>
            <person name="Soop K."/>
            <person name="Spirin V."/>
            <person name="Szebenyi C."/>
            <person name="Tomsovsky M."/>
            <person name="Tulloss R.E."/>
            <person name="Uehling J."/>
            <person name="Grigoriev I.V."/>
            <person name="Vagvolgyi C."/>
            <person name="Papp T."/>
            <person name="Martin F.M."/>
            <person name="Miettinen O."/>
            <person name="Hibbett D.S."/>
            <person name="Nagy L.G."/>
        </authorList>
    </citation>
    <scope>NUCLEOTIDE SEQUENCE [LARGE SCALE GENOMIC DNA]</scope>
    <source>
        <strain evidence="9 10">CBS 166.37</strain>
    </source>
</reference>
<evidence type="ECO:0000256" key="5">
    <source>
        <dbReference type="ARBA" id="ARBA00048763"/>
    </source>
</evidence>
<evidence type="ECO:0000256" key="4">
    <source>
        <dbReference type="ARBA" id="ARBA00048740"/>
    </source>
</evidence>
<dbReference type="AlphaFoldDB" id="A0A5C3LZ62"/>
<evidence type="ECO:0000256" key="1">
    <source>
        <dbReference type="ARBA" id="ARBA00018517"/>
    </source>
</evidence>
<dbReference type="InterPro" id="IPR019012">
    <property type="entry name" value="RNA_cap_Gua-N2-MeTrfase"/>
</dbReference>
<feature type="region of interest" description="Disordered" evidence="8">
    <location>
        <begin position="265"/>
        <end position="305"/>
    </location>
</feature>
<dbReference type="OrthoDB" id="194443at2759"/>